<evidence type="ECO:0000313" key="2">
    <source>
        <dbReference type="Proteomes" id="UP000824123"/>
    </source>
</evidence>
<comment type="caution">
    <text evidence="1">The sequence shown here is derived from an EMBL/GenBank/DDBJ whole genome shotgun (WGS) entry which is preliminary data.</text>
</comment>
<dbReference type="SUPFAM" id="SSF56784">
    <property type="entry name" value="HAD-like"/>
    <property type="match status" value="1"/>
</dbReference>
<dbReference type="EMBL" id="DVNK01000032">
    <property type="protein sequence ID" value="HIU46537.1"/>
    <property type="molecule type" value="Genomic_DNA"/>
</dbReference>
<dbReference type="SFLD" id="SFLDS00003">
    <property type="entry name" value="Haloacid_Dehalogenase"/>
    <property type="match status" value="1"/>
</dbReference>
<dbReference type="PANTHER" id="PTHR10000">
    <property type="entry name" value="PHOSPHOSERINE PHOSPHATASE"/>
    <property type="match status" value="1"/>
</dbReference>
<gene>
    <name evidence="1" type="ORF">IAC59_04690</name>
</gene>
<dbReference type="GO" id="GO:0005829">
    <property type="term" value="C:cytosol"/>
    <property type="evidence" value="ECO:0007669"/>
    <property type="project" value="TreeGrafter"/>
</dbReference>
<dbReference type="InterPro" id="IPR006379">
    <property type="entry name" value="HAD-SF_hydro_IIB"/>
</dbReference>
<dbReference type="AlphaFoldDB" id="A0A9D1S4R8"/>
<dbReference type="Gene3D" id="3.30.1240.10">
    <property type="match status" value="1"/>
</dbReference>
<reference evidence="1" key="2">
    <citation type="journal article" date="2021" name="PeerJ">
        <title>Extensive microbial diversity within the chicken gut microbiome revealed by metagenomics and culture.</title>
        <authorList>
            <person name="Gilroy R."/>
            <person name="Ravi A."/>
            <person name="Getino M."/>
            <person name="Pursley I."/>
            <person name="Horton D.L."/>
            <person name="Alikhan N.F."/>
            <person name="Baker D."/>
            <person name="Gharbi K."/>
            <person name="Hall N."/>
            <person name="Watson M."/>
            <person name="Adriaenssens E.M."/>
            <person name="Foster-Nyarko E."/>
            <person name="Jarju S."/>
            <person name="Secka A."/>
            <person name="Antonio M."/>
            <person name="Oren A."/>
            <person name="Chaudhuri R.R."/>
            <person name="La Ragione R."/>
            <person name="Hildebrand F."/>
            <person name="Pallen M.J."/>
        </authorList>
    </citation>
    <scope>NUCLEOTIDE SEQUENCE</scope>
    <source>
        <strain evidence="1">ChiSxjej2B14-8506</strain>
    </source>
</reference>
<dbReference type="Pfam" id="PF08282">
    <property type="entry name" value="Hydrolase_3"/>
    <property type="match status" value="1"/>
</dbReference>
<dbReference type="Proteomes" id="UP000824123">
    <property type="component" value="Unassembled WGS sequence"/>
</dbReference>
<reference evidence="1" key="1">
    <citation type="submission" date="2020-10" db="EMBL/GenBank/DDBJ databases">
        <authorList>
            <person name="Gilroy R."/>
        </authorList>
    </citation>
    <scope>NUCLEOTIDE SEQUENCE</scope>
    <source>
        <strain evidence="1">ChiSxjej2B14-8506</strain>
    </source>
</reference>
<accession>A0A9D1S4R8</accession>
<dbReference type="Gene3D" id="3.40.50.1000">
    <property type="entry name" value="HAD superfamily/HAD-like"/>
    <property type="match status" value="1"/>
</dbReference>
<sequence>MAIKLFISDLDDSLLRDDQTIGARTERALQTLAARGVTIALASGRMYSAMRRYVQQLGVSAPAVTLNGAMIVDTVTGEPLDRTFIPRDLAREALELFERMGLYAQSYDEKGYFFERECEFSRYYARVSGVQGVETGRPLSECVDELSPKIVVINTPERTRELLPEIKAHFAGRLEVAISKPMYIELTHPDANKGAALERLCGMVGVKPHEVMACGDGLNDLGMIRLAGLGVVVANARQDVRDQADIVCPSNQDEGIAQLIERMTSSAGGDIA</sequence>
<dbReference type="InterPro" id="IPR000150">
    <property type="entry name" value="Cof"/>
</dbReference>
<proteinExistence type="predicted"/>
<dbReference type="PANTHER" id="PTHR10000:SF8">
    <property type="entry name" value="HAD SUPERFAMILY HYDROLASE-LIKE, TYPE 3"/>
    <property type="match status" value="1"/>
</dbReference>
<dbReference type="NCBIfam" id="TIGR01484">
    <property type="entry name" value="HAD-SF-IIB"/>
    <property type="match status" value="1"/>
</dbReference>
<dbReference type="SFLD" id="SFLDG01140">
    <property type="entry name" value="C2.B:_Phosphomannomutase_and_P"/>
    <property type="match status" value="1"/>
</dbReference>
<dbReference type="InterPro" id="IPR036412">
    <property type="entry name" value="HAD-like_sf"/>
</dbReference>
<dbReference type="NCBIfam" id="TIGR00099">
    <property type="entry name" value="Cof-subfamily"/>
    <property type="match status" value="1"/>
</dbReference>
<protein>
    <submittedName>
        <fullName evidence="1">HAD family phosphatase</fullName>
    </submittedName>
</protein>
<name>A0A9D1S4R8_9FIRM</name>
<evidence type="ECO:0000313" key="1">
    <source>
        <dbReference type="EMBL" id="HIU46537.1"/>
    </source>
</evidence>
<dbReference type="GO" id="GO:0000287">
    <property type="term" value="F:magnesium ion binding"/>
    <property type="evidence" value="ECO:0007669"/>
    <property type="project" value="TreeGrafter"/>
</dbReference>
<dbReference type="GO" id="GO:0016791">
    <property type="term" value="F:phosphatase activity"/>
    <property type="evidence" value="ECO:0007669"/>
    <property type="project" value="TreeGrafter"/>
</dbReference>
<dbReference type="InterPro" id="IPR023214">
    <property type="entry name" value="HAD_sf"/>
</dbReference>
<organism evidence="1 2">
    <name type="scientific">Candidatus Fimadaptatus faecigallinarum</name>
    <dbReference type="NCBI Taxonomy" id="2840814"/>
    <lineage>
        <taxon>Bacteria</taxon>
        <taxon>Bacillati</taxon>
        <taxon>Bacillota</taxon>
        <taxon>Clostridia</taxon>
        <taxon>Eubacteriales</taxon>
        <taxon>Candidatus Fimadaptatus</taxon>
    </lineage>
</organism>
<dbReference type="CDD" id="cd07516">
    <property type="entry name" value="HAD_Pase"/>
    <property type="match status" value="1"/>
</dbReference>